<keyword evidence="4 7" id="KW-0812">Transmembrane</keyword>
<feature type="transmembrane region" description="Helical" evidence="7">
    <location>
        <begin position="286"/>
        <end position="308"/>
    </location>
</feature>
<comment type="subcellular location">
    <subcellularLocation>
        <location evidence="1 7">Cell membrane</location>
        <topology evidence="1 7">Multi-pass membrane protein</topology>
    </subcellularLocation>
</comment>
<feature type="transmembrane region" description="Helical" evidence="7">
    <location>
        <begin position="101"/>
        <end position="123"/>
    </location>
</feature>
<dbReference type="AlphaFoldDB" id="A0A261FH58"/>
<evidence type="ECO:0000313" key="9">
    <source>
        <dbReference type="EMBL" id="OZG58510.1"/>
    </source>
</evidence>
<feature type="transmembrane region" description="Helical" evidence="7">
    <location>
        <begin position="135"/>
        <end position="161"/>
    </location>
</feature>
<dbReference type="Proteomes" id="UP000216444">
    <property type="component" value="Unassembled WGS sequence"/>
</dbReference>
<feature type="transmembrane region" description="Helical" evidence="7">
    <location>
        <begin position="213"/>
        <end position="233"/>
    </location>
</feature>
<accession>A0A261FH58</accession>
<evidence type="ECO:0000256" key="5">
    <source>
        <dbReference type="ARBA" id="ARBA00022989"/>
    </source>
</evidence>
<evidence type="ECO:0000256" key="4">
    <source>
        <dbReference type="ARBA" id="ARBA00022692"/>
    </source>
</evidence>
<organism evidence="9 10">
    <name type="scientific">Bifidobacterium tissieri</name>
    <dbReference type="NCBI Taxonomy" id="1630162"/>
    <lineage>
        <taxon>Bacteria</taxon>
        <taxon>Bacillati</taxon>
        <taxon>Actinomycetota</taxon>
        <taxon>Actinomycetes</taxon>
        <taxon>Bifidobacteriales</taxon>
        <taxon>Bifidobacteriaceae</taxon>
        <taxon>Bifidobacterium</taxon>
    </lineage>
</organism>
<sequence>MTKNRYRFIVTRLLTLIPLILGILLVTTLLLDLTPGDPARLVTGPRASDEDVAHVRSQMGLDRPFLIRYVDYVINVLHGNFGTSFKTGKTVSTQIAQQLPITLSIAVGGILVALLLSVLLAMLSVQKPDGLADQIVRILCVVGIGLPSFWIAIMLISYVALPTRVFPVAGIGDGISDHIRAMILPILTVAISLTAPMTRSLRATLLDVRNSDYVLAARTLGFTGWNLTGSFILRNAAGPLVVVAASQAGYALFGTTVVEVAFSLPGIGQGLVTAASQRDFPLVQGYTFVFAIAIVVIYLVADIITSVIDPRVRIES</sequence>
<evidence type="ECO:0000256" key="6">
    <source>
        <dbReference type="ARBA" id="ARBA00023136"/>
    </source>
</evidence>
<protein>
    <submittedName>
        <fullName evidence="9">ABC transporter permease</fullName>
    </submittedName>
</protein>
<dbReference type="Pfam" id="PF00528">
    <property type="entry name" value="BPD_transp_1"/>
    <property type="match status" value="1"/>
</dbReference>
<dbReference type="EMBL" id="MWWV01000004">
    <property type="protein sequence ID" value="OZG58510.1"/>
    <property type="molecule type" value="Genomic_DNA"/>
</dbReference>
<evidence type="ECO:0000256" key="2">
    <source>
        <dbReference type="ARBA" id="ARBA00022448"/>
    </source>
</evidence>
<name>A0A261FH58_9BIFI</name>
<dbReference type="PANTHER" id="PTHR43163:SF6">
    <property type="entry name" value="DIPEPTIDE TRANSPORT SYSTEM PERMEASE PROTEIN DPPB-RELATED"/>
    <property type="match status" value="1"/>
</dbReference>
<evidence type="ECO:0000259" key="8">
    <source>
        <dbReference type="PROSITE" id="PS50928"/>
    </source>
</evidence>
<evidence type="ECO:0000256" key="7">
    <source>
        <dbReference type="RuleBase" id="RU363032"/>
    </source>
</evidence>
<dbReference type="GO" id="GO:0055085">
    <property type="term" value="P:transmembrane transport"/>
    <property type="evidence" value="ECO:0007669"/>
    <property type="project" value="InterPro"/>
</dbReference>
<dbReference type="GO" id="GO:0005886">
    <property type="term" value="C:plasma membrane"/>
    <property type="evidence" value="ECO:0007669"/>
    <property type="project" value="UniProtKB-SubCell"/>
</dbReference>
<keyword evidence="5 7" id="KW-1133">Transmembrane helix</keyword>
<evidence type="ECO:0000256" key="1">
    <source>
        <dbReference type="ARBA" id="ARBA00004651"/>
    </source>
</evidence>
<dbReference type="RefSeq" id="WP_094663012.1">
    <property type="nucleotide sequence ID" value="NZ_MWWV01000004.1"/>
</dbReference>
<feature type="domain" description="ABC transmembrane type-1" evidence="8">
    <location>
        <begin position="99"/>
        <end position="305"/>
    </location>
</feature>
<dbReference type="Gene3D" id="1.10.3720.10">
    <property type="entry name" value="MetI-like"/>
    <property type="match status" value="1"/>
</dbReference>
<keyword evidence="3" id="KW-1003">Cell membrane</keyword>
<dbReference type="InterPro" id="IPR000515">
    <property type="entry name" value="MetI-like"/>
</dbReference>
<dbReference type="PROSITE" id="PS50928">
    <property type="entry name" value="ABC_TM1"/>
    <property type="match status" value="1"/>
</dbReference>
<dbReference type="PANTHER" id="PTHR43163">
    <property type="entry name" value="DIPEPTIDE TRANSPORT SYSTEM PERMEASE PROTEIN DPPB-RELATED"/>
    <property type="match status" value="1"/>
</dbReference>
<keyword evidence="2 7" id="KW-0813">Transport</keyword>
<feature type="transmembrane region" description="Helical" evidence="7">
    <location>
        <begin position="12"/>
        <end position="31"/>
    </location>
</feature>
<keyword evidence="6 7" id="KW-0472">Membrane</keyword>
<gene>
    <name evidence="9" type="ORF">BTIS_0879</name>
</gene>
<comment type="similarity">
    <text evidence="7">Belongs to the binding-protein-dependent transport system permease family.</text>
</comment>
<proteinExistence type="inferred from homology"/>
<reference evidence="9 10" key="1">
    <citation type="journal article" date="2017" name="BMC Genomics">
        <title>Comparative genomic and phylogenomic analyses of the Bifidobacteriaceae family.</title>
        <authorList>
            <person name="Lugli G.A."/>
            <person name="Milani C."/>
            <person name="Turroni F."/>
            <person name="Duranti S."/>
            <person name="Mancabelli L."/>
            <person name="Mangifesta M."/>
            <person name="Ferrario C."/>
            <person name="Modesto M."/>
            <person name="Mattarelli P."/>
            <person name="Jiri K."/>
            <person name="van Sinderen D."/>
            <person name="Ventura M."/>
        </authorList>
    </citation>
    <scope>NUCLEOTIDE SEQUENCE [LARGE SCALE GENOMIC DNA]</scope>
    <source>
        <strain evidence="9 10">DSM 100201</strain>
    </source>
</reference>
<comment type="caution">
    <text evidence="9">The sequence shown here is derived from an EMBL/GenBank/DDBJ whole genome shotgun (WGS) entry which is preliminary data.</text>
</comment>
<dbReference type="SUPFAM" id="SSF161098">
    <property type="entry name" value="MetI-like"/>
    <property type="match status" value="1"/>
</dbReference>
<dbReference type="CDD" id="cd06261">
    <property type="entry name" value="TM_PBP2"/>
    <property type="match status" value="1"/>
</dbReference>
<dbReference type="Pfam" id="PF19300">
    <property type="entry name" value="BPD_transp_1_N"/>
    <property type="match status" value="1"/>
</dbReference>
<dbReference type="InterPro" id="IPR045621">
    <property type="entry name" value="BPD_transp_1_N"/>
</dbReference>
<dbReference type="InterPro" id="IPR035906">
    <property type="entry name" value="MetI-like_sf"/>
</dbReference>
<evidence type="ECO:0000256" key="3">
    <source>
        <dbReference type="ARBA" id="ARBA00022475"/>
    </source>
</evidence>
<keyword evidence="10" id="KW-1185">Reference proteome</keyword>
<evidence type="ECO:0000313" key="10">
    <source>
        <dbReference type="Proteomes" id="UP000216444"/>
    </source>
</evidence>